<feature type="transmembrane region" description="Helical" evidence="7">
    <location>
        <begin position="506"/>
        <end position="526"/>
    </location>
</feature>
<keyword evidence="10" id="KW-1185">Reference proteome</keyword>
<evidence type="ECO:0000256" key="7">
    <source>
        <dbReference type="SAM" id="Phobius"/>
    </source>
</evidence>
<feature type="transmembrane region" description="Helical" evidence="7">
    <location>
        <begin position="307"/>
        <end position="331"/>
    </location>
</feature>
<dbReference type="Proteomes" id="UP001614394">
    <property type="component" value="Unassembled WGS sequence"/>
</dbReference>
<evidence type="ECO:0000256" key="5">
    <source>
        <dbReference type="ARBA" id="ARBA00023136"/>
    </source>
</evidence>
<dbReference type="InterPro" id="IPR000731">
    <property type="entry name" value="SSD"/>
</dbReference>
<evidence type="ECO:0000256" key="1">
    <source>
        <dbReference type="ARBA" id="ARBA00004651"/>
    </source>
</evidence>
<keyword evidence="5 7" id="KW-0472">Membrane</keyword>
<feature type="compositionally biased region" description="Pro residues" evidence="6">
    <location>
        <begin position="706"/>
        <end position="719"/>
    </location>
</feature>
<evidence type="ECO:0000256" key="3">
    <source>
        <dbReference type="ARBA" id="ARBA00022692"/>
    </source>
</evidence>
<evidence type="ECO:0000313" key="10">
    <source>
        <dbReference type="Proteomes" id="UP001614394"/>
    </source>
</evidence>
<evidence type="ECO:0000259" key="8">
    <source>
        <dbReference type="PROSITE" id="PS50156"/>
    </source>
</evidence>
<feature type="transmembrane region" description="Helical" evidence="7">
    <location>
        <begin position="230"/>
        <end position="253"/>
    </location>
</feature>
<feature type="transmembrane region" description="Helical" evidence="7">
    <location>
        <begin position="626"/>
        <end position="646"/>
    </location>
</feature>
<organism evidence="9 10">
    <name type="scientific">Streptomyces fildesensis</name>
    <dbReference type="NCBI Taxonomy" id="375757"/>
    <lineage>
        <taxon>Bacteria</taxon>
        <taxon>Bacillati</taxon>
        <taxon>Actinomycetota</taxon>
        <taxon>Actinomycetes</taxon>
        <taxon>Kitasatosporales</taxon>
        <taxon>Streptomycetaceae</taxon>
        <taxon>Streptomyces</taxon>
    </lineage>
</organism>
<protein>
    <submittedName>
        <fullName evidence="9">MMPL family transporter</fullName>
    </submittedName>
</protein>
<evidence type="ECO:0000256" key="4">
    <source>
        <dbReference type="ARBA" id="ARBA00022989"/>
    </source>
</evidence>
<comment type="caution">
    <text evidence="9">The sequence shown here is derived from an EMBL/GenBank/DDBJ whole genome shotgun (WGS) entry which is preliminary data.</text>
</comment>
<dbReference type="Pfam" id="PF03176">
    <property type="entry name" value="MMPL"/>
    <property type="match status" value="2"/>
</dbReference>
<comment type="subcellular location">
    <subcellularLocation>
        <location evidence="1">Cell membrane</location>
        <topology evidence="1">Multi-pass membrane protein</topology>
    </subcellularLocation>
</comment>
<feature type="transmembrane region" description="Helical" evidence="7">
    <location>
        <begin position="279"/>
        <end position="301"/>
    </location>
</feature>
<feature type="transmembrane region" description="Helical" evidence="7">
    <location>
        <begin position="362"/>
        <end position="382"/>
    </location>
</feature>
<feature type="transmembrane region" description="Helical" evidence="7">
    <location>
        <begin position="205"/>
        <end position="224"/>
    </location>
</feature>
<keyword evidence="2" id="KW-1003">Cell membrane</keyword>
<dbReference type="PANTHER" id="PTHR33406">
    <property type="entry name" value="MEMBRANE PROTEIN MJ1562-RELATED"/>
    <property type="match status" value="1"/>
</dbReference>
<sequence>MRRWAEFVLRHRRAVVAFWGLVLVAGVLLAGRTTDRLTIDFSLPGQPGTVTAHKIERAFGSGGDTSPYLVAVTLPAGQTITGHEAEVGRAFAAAGAAVPNVRVIDEANTGDKAFRTKDDRTAYAMVFYRFNPSPSQKLLTDPIQSAVEKALPPGATVGVTGQDVLASGGDDSGGPGVLGETLLGAVGALAVLAFVFASFLAFLPLLVAAVSILATFVMLLPLTYATDVSFIVQFLVALIGLGVAIDYSLLFVTRWREERDRGRDNHEAVVVAMERAGHAVVFSGVTVAIGLLALVVLPVPFLRSMGYGGALIPLASVMTTLTLTPAILGGVGPKVDWPKIRHENRASRFWSRWTAAVVRRRWIAAAAALAALGVLVGVFFGIKIGLASSESLAKNGSAYDTLQTLERGGVPTGALTPMEVLVRTDQAGPVAAELAKVDGVSGAFVPSGPAGNRDGQSIVVVIPDHETVNSKSVDVVKRVKSAAANFPGGTGVAGIGAAQIDFLNAVYGNFPLMLTIIALLTYVLLVRAFRSLLLPLKAVLLNLISLAATLGLMVLFWQNGHGSNAIFGIAATGAVTFWIPIMIFAFLFGLSMDYEVFILSRIREEYDAGHSTDEAVIEGIGRTGRLVTSAALILFLAFAALASGPGTDLKTLATGLGLGILIDATIVRMLLVPSLVSLFGKWNWYLPEWAARPLRVQPSTPHPEHPTPGPEPEPQPPMG</sequence>
<feature type="transmembrane region" description="Helical" evidence="7">
    <location>
        <begin position="652"/>
        <end position="671"/>
    </location>
</feature>
<accession>A0ABW8C322</accession>
<gene>
    <name evidence="9" type="ORF">ACIGXA_09865</name>
</gene>
<dbReference type="SUPFAM" id="SSF82866">
    <property type="entry name" value="Multidrug efflux transporter AcrB transmembrane domain"/>
    <property type="match status" value="2"/>
</dbReference>
<dbReference type="EMBL" id="JBITYG010000002">
    <property type="protein sequence ID" value="MFI9100822.1"/>
    <property type="molecule type" value="Genomic_DNA"/>
</dbReference>
<feature type="region of interest" description="Disordered" evidence="6">
    <location>
        <begin position="697"/>
        <end position="719"/>
    </location>
</feature>
<dbReference type="Gene3D" id="1.20.1640.10">
    <property type="entry name" value="Multidrug efflux transporter AcrB transmembrane domain"/>
    <property type="match status" value="2"/>
</dbReference>
<evidence type="ECO:0000313" key="9">
    <source>
        <dbReference type="EMBL" id="MFI9100822.1"/>
    </source>
</evidence>
<feature type="transmembrane region" description="Helical" evidence="7">
    <location>
        <begin position="538"/>
        <end position="559"/>
    </location>
</feature>
<feature type="transmembrane region" description="Helical" evidence="7">
    <location>
        <begin position="565"/>
        <end position="590"/>
    </location>
</feature>
<dbReference type="RefSeq" id="WP_399646481.1">
    <property type="nucleotide sequence ID" value="NZ_JBITYG010000002.1"/>
</dbReference>
<dbReference type="PANTHER" id="PTHR33406:SF13">
    <property type="entry name" value="MEMBRANE PROTEIN YDFJ"/>
    <property type="match status" value="1"/>
</dbReference>
<dbReference type="InterPro" id="IPR004869">
    <property type="entry name" value="MMPL_dom"/>
</dbReference>
<dbReference type="InterPro" id="IPR050545">
    <property type="entry name" value="Mycobact_MmpL"/>
</dbReference>
<evidence type="ECO:0000256" key="6">
    <source>
        <dbReference type="SAM" id="MobiDB-lite"/>
    </source>
</evidence>
<keyword evidence="3 7" id="KW-0812">Transmembrane</keyword>
<proteinExistence type="predicted"/>
<evidence type="ECO:0000256" key="2">
    <source>
        <dbReference type="ARBA" id="ARBA00022475"/>
    </source>
</evidence>
<feature type="domain" description="SSD" evidence="8">
    <location>
        <begin position="196"/>
        <end position="330"/>
    </location>
</feature>
<dbReference type="PROSITE" id="PS50156">
    <property type="entry name" value="SSD"/>
    <property type="match status" value="1"/>
</dbReference>
<reference evidence="9 10" key="1">
    <citation type="submission" date="2024-10" db="EMBL/GenBank/DDBJ databases">
        <title>The Natural Products Discovery Center: Release of the First 8490 Sequenced Strains for Exploring Actinobacteria Biosynthetic Diversity.</title>
        <authorList>
            <person name="Kalkreuter E."/>
            <person name="Kautsar S.A."/>
            <person name="Yang D."/>
            <person name="Bader C.D."/>
            <person name="Teijaro C.N."/>
            <person name="Fluegel L."/>
            <person name="Davis C.M."/>
            <person name="Simpson J.R."/>
            <person name="Lauterbach L."/>
            <person name="Steele A.D."/>
            <person name="Gui C."/>
            <person name="Meng S."/>
            <person name="Li G."/>
            <person name="Viehrig K."/>
            <person name="Ye F."/>
            <person name="Su P."/>
            <person name="Kiefer A.F."/>
            <person name="Nichols A."/>
            <person name="Cepeda A.J."/>
            <person name="Yan W."/>
            <person name="Fan B."/>
            <person name="Jiang Y."/>
            <person name="Adhikari A."/>
            <person name="Zheng C.-J."/>
            <person name="Schuster L."/>
            <person name="Cowan T.M."/>
            <person name="Smanski M.J."/>
            <person name="Chevrette M.G."/>
            <person name="De Carvalho L.P.S."/>
            <person name="Shen B."/>
        </authorList>
    </citation>
    <scope>NUCLEOTIDE SEQUENCE [LARGE SCALE GENOMIC DNA]</scope>
    <source>
        <strain evidence="9 10">NPDC053399</strain>
    </source>
</reference>
<feature type="transmembrane region" description="Helical" evidence="7">
    <location>
        <begin position="182"/>
        <end position="200"/>
    </location>
</feature>
<name>A0ABW8C322_9ACTN</name>
<keyword evidence="4 7" id="KW-1133">Transmembrane helix</keyword>